<feature type="site" description="Lowers pKa of active site Tyr" evidence="6">
    <location>
        <position position="100"/>
    </location>
</feature>
<gene>
    <name evidence="8" type="ORF">SAMN06296241_2836</name>
</gene>
<evidence type="ECO:0000256" key="6">
    <source>
        <dbReference type="PIRSR" id="PIRSR000097-3"/>
    </source>
</evidence>
<dbReference type="PIRSF" id="PIRSF000097">
    <property type="entry name" value="AKR"/>
    <property type="match status" value="1"/>
</dbReference>
<evidence type="ECO:0000256" key="3">
    <source>
        <dbReference type="ARBA" id="ARBA00023002"/>
    </source>
</evidence>
<name>A0A285X7F6_9FLAO</name>
<dbReference type="InterPro" id="IPR018170">
    <property type="entry name" value="Aldo/ket_reductase_CS"/>
</dbReference>
<feature type="binding site" evidence="5">
    <location>
        <position position="133"/>
    </location>
    <ligand>
        <name>substrate</name>
    </ligand>
</feature>
<evidence type="ECO:0000313" key="9">
    <source>
        <dbReference type="Proteomes" id="UP000219193"/>
    </source>
</evidence>
<keyword evidence="3" id="KW-0560">Oxidoreductase</keyword>
<dbReference type="Gene3D" id="3.20.20.100">
    <property type="entry name" value="NADP-dependent oxidoreductase domain"/>
    <property type="match status" value="1"/>
</dbReference>
<reference evidence="9" key="1">
    <citation type="submission" date="2017-09" db="EMBL/GenBank/DDBJ databases">
        <authorList>
            <person name="Varghese N."/>
            <person name="Submissions S."/>
        </authorList>
    </citation>
    <scope>NUCLEOTIDE SEQUENCE [LARGE SCALE GENOMIC DNA]</scope>
    <source>
        <strain evidence="9">CGMCC 1.12641</strain>
    </source>
</reference>
<evidence type="ECO:0000259" key="7">
    <source>
        <dbReference type="Pfam" id="PF00248"/>
    </source>
</evidence>
<evidence type="ECO:0000256" key="2">
    <source>
        <dbReference type="ARBA" id="ARBA00022857"/>
    </source>
</evidence>
<organism evidence="8 9">
    <name type="scientific">Salinimicrobium sediminis</name>
    <dbReference type="NCBI Taxonomy" id="1343891"/>
    <lineage>
        <taxon>Bacteria</taxon>
        <taxon>Pseudomonadati</taxon>
        <taxon>Bacteroidota</taxon>
        <taxon>Flavobacteriia</taxon>
        <taxon>Flavobacteriales</taxon>
        <taxon>Flavobacteriaceae</taxon>
        <taxon>Salinimicrobium</taxon>
    </lineage>
</organism>
<dbReference type="PANTHER" id="PTHR11732">
    <property type="entry name" value="ALDO/KETO REDUCTASE"/>
    <property type="match status" value="1"/>
</dbReference>
<dbReference type="FunFam" id="3.20.20.100:FF:000006">
    <property type="entry name" value="Aldo-keto reductase family 1 member A1"/>
    <property type="match status" value="1"/>
</dbReference>
<proteinExistence type="inferred from homology"/>
<dbReference type="InterPro" id="IPR020471">
    <property type="entry name" value="AKR"/>
</dbReference>
<dbReference type="PRINTS" id="PR00069">
    <property type="entry name" value="ALDKETRDTASE"/>
</dbReference>
<dbReference type="PROSITE" id="PS00062">
    <property type="entry name" value="ALDOKETO_REDUCTASE_2"/>
    <property type="match status" value="1"/>
</dbReference>
<evidence type="ECO:0000256" key="1">
    <source>
        <dbReference type="ARBA" id="ARBA00007905"/>
    </source>
</evidence>
<dbReference type="InterPro" id="IPR044496">
    <property type="entry name" value="AKR3G"/>
</dbReference>
<evidence type="ECO:0000256" key="4">
    <source>
        <dbReference type="PIRSR" id="PIRSR000097-1"/>
    </source>
</evidence>
<keyword evidence="2" id="KW-0521">NADP</keyword>
<dbReference type="Pfam" id="PF00248">
    <property type="entry name" value="Aldo_ket_red"/>
    <property type="match status" value="1"/>
</dbReference>
<feature type="active site" description="Proton donor" evidence="4">
    <location>
        <position position="71"/>
    </location>
</feature>
<accession>A0A285X7F6</accession>
<evidence type="ECO:0000313" key="8">
    <source>
        <dbReference type="EMBL" id="SOC81262.1"/>
    </source>
</evidence>
<dbReference type="AlphaFoldDB" id="A0A285X7F6"/>
<protein>
    <submittedName>
        <fullName evidence="8">Alcohol dehydrogenase (NADP+)</fullName>
    </submittedName>
</protein>
<comment type="similarity">
    <text evidence="1">Belongs to the aldo/keto reductase family.</text>
</comment>
<feature type="domain" description="NADP-dependent oxidoreductase" evidence="7">
    <location>
        <begin position="38"/>
        <end position="313"/>
    </location>
</feature>
<keyword evidence="9" id="KW-1185">Reference proteome</keyword>
<dbReference type="InterPro" id="IPR023210">
    <property type="entry name" value="NADP_OxRdtase_dom"/>
</dbReference>
<dbReference type="EMBL" id="OCMF01000004">
    <property type="protein sequence ID" value="SOC81262.1"/>
    <property type="molecule type" value="Genomic_DNA"/>
</dbReference>
<evidence type="ECO:0000256" key="5">
    <source>
        <dbReference type="PIRSR" id="PIRSR000097-2"/>
    </source>
</evidence>
<dbReference type="CDD" id="cd19123">
    <property type="entry name" value="AKR_AKR3G1"/>
    <property type="match status" value="1"/>
</dbReference>
<dbReference type="Proteomes" id="UP000219193">
    <property type="component" value="Unassembled WGS sequence"/>
</dbReference>
<dbReference type="InterPro" id="IPR036812">
    <property type="entry name" value="NAD(P)_OxRdtase_dom_sf"/>
</dbReference>
<dbReference type="PROSITE" id="PS00798">
    <property type="entry name" value="ALDOKETO_REDUCTASE_1"/>
    <property type="match status" value="1"/>
</dbReference>
<sequence length="338" mass="38257">MLNLLISLSVLLFLLNLMHKLINMETLKFRNGDEMPAIGLGTWKSEKGKVGEAVKIALNNGYRHIDCAATYGNEAEIGSAFTAVFSEGKIKREEVWVTSKLWNDSHRKEHVIPALKQTLKDLQLDYLDLYLIHWPVAFKHGVGFPQSDDDYLSLEEVPILETWNEMIEAKRQGLVKHIGVSNFSIKKLKDLMAQSNEAPEMNQVELHPFLQQHELLEFCKENNIHATAYSPLGSGDRSAQMKAENEPSLLEEPAIVEVAKKHNASPAQVLIKWAVARGTAVIPKSTTEKHIIANLESIKLNLDEEDLKKIAEIKRNFRYVTGEFFVTPGNSYHNIYDL</sequence>
<dbReference type="GO" id="GO:0008106">
    <property type="term" value="F:alcohol dehydrogenase (NADP+) activity"/>
    <property type="evidence" value="ECO:0007669"/>
    <property type="project" value="InterPro"/>
</dbReference>
<dbReference type="SUPFAM" id="SSF51430">
    <property type="entry name" value="NAD(P)-linked oxidoreductase"/>
    <property type="match status" value="1"/>
</dbReference>